<dbReference type="Gene3D" id="3.40.50.1820">
    <property type="entry name" value="alpha/beta hydrolase"/>
    <property type="match status" value="1"/>
</dbReference>
<evidence type="ECO:0000256" key="2">
    <source>
        <dbReference type="SAM" id="MobiDB-lite"/>
    </source>
</evidence>
<dbReference type="PANTHER" id="PTHR48070">
    <property type="entry name" value="ESTERASE OVCA2"/>
    <property type="match status" value="1"/>
</dbReference>
<dbReference type="InterPro" id="IPR050593">
    <property type="entry name" value="LovG"/>
</dbReference>
<dbReference type="Proteomes" id="UP001497383">
    <property type="component" value="Chromosome 7"/>
</dbReference>
<dbReference type="RefSeq" id="XP_066832356.1">
    <property type="nucleotide sequence ID" value="XM_066975748.1"/>
</dbReference>
<dbReference type="PANTHER" id="PTHR48070:SF6">
    <property type="entry name" value="ESTERASE OVCA2"/>
    <property type="match status" value="1"/>
</dbReference>
<feature type="compositionally biased region" description="Basic and acidic residues" evidence="2">
    <location>
        <begin position="262"/>
        <end position="280"/>
    </location>
</feature>
<keyword evidence="1" id="KW-0378">Hydrolase</keyword>
<keyword evidence="5" id="KW-1185">Reference proteome</keyword>
<dbReference type="InterPro" id="IPR005645">
    <property type="entry name" value="FSH-like_dom"/>
</dbReference>
<reference evidence="4 5" key="1">
    <citation type="submission" date="2024-03" db="EMBL/GenBank/DDBJ databases">
        <authorList>
            <person name="Brejova B."/>
        </authorList>
    </citation>
    <scope>NUCLEOTIDE SEQUENCE [LARGE SCALE GENOMIC DNA]</scope>
    <source>
        <strain evidence="4 5">CBS 14171</strain>
    </source>
</reference>
<dbReference type="EMBL" id="OZ022411">
    <property type="protein sequence ID" value="CAK9441550.1"/>
    <property type="molecule type" value="Genomic_DNA"/>
</dbReference>
<feature type="region of interest" description="Disordered" evidence="2">
    <location>
        <begin position="259"/>
        <end position="282"/>
    </location>
</feature>
<evidence type="ECO:0000313" key="4">
    <source>
        <dbReference type="EMBL" id="CAK9441550.1"/>
    </source>
</evidence>
<gene>
    <name evidence="4" type="ORF">LODBEIA_P54180</name>
</gene>
<dbReference type="InterPro" id="IPR029058">
    <property type="entry name" value="AB_hydrolase_fold"/>
</dbReference>
<evidence type="ECO:0000256" key="1">
    <source>
        <dbReference type="ARBA" id="ARBA00022801"/>
    </source>
</evidence>
<proteinExistence type="predicted"/>
<sequence>MTQAPPKRILFFHGYTQNAALFRAKTSALRKKLQKFGFNCIYLNAPYVLSPADLPTTDSLSKFGSATSGEESPVTYRGWWIKPNKSNDCIDLDLSIAAVRDYVQSGEIIADDEKEEKSESKSKGKSQEGSEDGDVVGLIGFSQGASFAGLIAEKFNELFGARGHHVKFVVCYSGFKLDTSPRSGNEKYQGYYRGGGDGRLRYLHVYGELDTVVDETRSLTLYQAKQSVSDVLKHPGGHFVPNSKLYVDQVCGWVSNVMNGEEPEKSEKQGNDNDNKKSKDDDIDELLAMMDGFGKA</sequence>
<evidence type="ECO:0000259" key="3">
    <source>
        <dbReference type="Pfam" id="PF03959"/>
    </source>
</evidence>
<name>A0ABP0ZTH3_9ASCO</name>
<accession>A0ABP0ZTH3</accession>
<evidence type="ECO:0000313" key="5">
    <source>
        <dbReference type="Proteomes" id="UP001497383"/>
    </source>
</evidence>
<dbReference type="GeneID" id="92210614"/>
<dbReference type="Pfam" id="PF03959">
    <property type="entry name" value="FSH1"/>
    <property type="match status" value="1"/>
</dbReference>
<feature type="region of interest" description="Disordered" evidence="2">
    <location>
        <begin position="110"/>
        <end position="132"/>
    </location>
</feature>
<protein>
    <recommendedName>
        <fullName evidence="3">Serine hydrolase domain-containing protein</fullName>
    </recommendedName>
</protein>
<feature type="compositionally biased region" description="Basic and acidic residues" evidence="2">
    <location>
        <begin position="115"/>
        <end position="128"/>
    </location>
</feature>
<organism evidence="4 5">
    <name type="scientific">Lodderomyces beijingensis</name>
    <dbReference type="NCBI Taxonomy" id="1775926"/>
    <lineage>
        <taxon>Eukaryota</taxon>
        <taxon>Fungi</taxon>
        <taxon>Dikarya</taxon>
        <taxon>Ascomycota</taxon>
        <taxon>Saccharomycotina</taxon>
        <taxon>Pichiomycetes</taxon>
        <taxon>Debaryomycetaceae</taxon>
        <taxon>Candida/Lodderomyces clade</taxon>
        <taxon>Lodderomyces</taxon>
    </lineage>
</organism>
<feature type="domain" description="Serine hydrolase" evidence="3">
    <location>
        <begin position="5"/>
        <end position="250"/>
    </location>
</feature>
<dbReference type="SUPFAM" id="SSF53474">
    <property type="entry name" value="alpha/beta-Hydrolases"/>
    <property type="match status" value="1"/>
</dbReference>